<evidence type="ECO:0000259" key="9">
    <source>
        <dbReference type="Pfam" id="PF17967"/>
    </source>
</evidence>
<reference evidence="10 11" key="1">
    <citation type="submission" date="2018-10" db="EMBL/GenBank/DDBJ databases">
        <title>Complete Genome Sequence and Transcriptomic Profiles of a Marine Bacterium, Pseudoalteromonas agarivorans Hao 2018.</title>
        <authorList>
            <person name="Hao L."/>
        </authorList>
    </citation>
    <scope>NUCLEOTIDE SEQUENCE [LARGE SCALE GENOMIC DNA]</scope>
    <source>
        <strain evidence="10 11">Hao 2018</strain>
    </source>
</reference>
<dbReference type="GO" id="GO:0005975">
    <property type="term" value="P:carbohydrate metabolic process"/>
    <property type="evidence" value="ECO:0007669"/>
    <property type="project" value="InterPro"/>
</dbReference>
<dbReference type="CDD" id="cd11341">
    <property type="entry name" value="AmyAc_Pullulanase_LD-like"/>
    <property type="match status" value="1"/>
</dbReference>
<dbReference type="CDD" id="cd02860">
    <property type="entry name" value="E_set_Pullulanase"/>
    <property type="match status" value="1"/>
</dbReference>
<keyword evidence="4" id="KW-0326">Glycosidase</keyword>
<dbReference type="SUPFAM" id="SSF51011">
    <property type="entry name" value="Glycosyl hydrolase domain"/>
    <property type="match status" value="1"/>
</dbReference>
<proteinExistence type="inferred from homology"/>
<dbReference type="Pfam" id="PF17967">
    <property type="entry name" value="Pullulanase_N2"/>
    <property type="match status" value="1"/>
</dbReference>
<dbReference type="EMBL" id="CP033065">
    <property type="protein sequence ID" value="AYM87949.1"/>
    <property type="molecule type" value="Genomic_DNA"/>
</dbReference>
<dbReference type="Gene3D" id="2.60.40.1110">
    <property type="match status" value="1"/>
</dbReference>
<protein>
    <submittedName>
        <fullName evidence="10">DUF3372 domain-containing protein</fullName>
    </submittedName>
</protein>
<feature type="signal peptide" evidence="5">
    <location>
        <begin position="1"/>
        <end position="20"/>
    </location>
</feature>
<dbReference type="SUPFAM" id="SSF81296">
    <property type="entry name" value="E set domains"/>
    <property type="match status" value="3"/>
</dbReference>
<evidence type="ECO:0000259" key="8">
    <source>
        <dbReference type="Pfam" id="PF11852"/>
    </source>
</evidence>
<dbReference type="Gene3D" id="2.60.40.1180">
    <property type="entry name" value="Golgi alpha-mannosidase II"/>
    <property type="match status" value="1"/>
</dbReference>
<feature type="chain" id="PRO_5042130063" evidence="5">
    <location>
        <begin position="21"/>
        <end position="1434"/>
    </location>
</feature>
<evidence type="ECO:0000259" key="7">
    <source>
        <dbReference type="Pfam" id="PF03714"/>
    </source>
</evidence>
<dbReference type="Pfam" id="PF11852">
    <property type="entry name" value="Pullul_strch_C"/>
    <property type="match status" value="1"/>
</dbReference>
<gene>
    <name evidence="10" type="ORF">D9T18_15255</name>
</gene>
<dbReference type="InterPro" id="IPR013783">
    <property type="entry name" value="Ig-like_fold"/>
</dbReference>
<organism evidence="10 11">
    <name type="scientific">Pseudoalteromonas agarivorans</name>
    <dbReference type="NCBI Taxonomy" id="176102"/>
    <lineage>
        <taxon>Bacteria</taxon>
        <taxon>Pseudomonadati</taxon>
        <taxon>Pseudomonadota</taxon>
        <taxon>Gammaproteobacteria</taxon>
        <taxon>Alteromonadales</taxon>
        <taxon>Pseudoalteromonadaceae</taxon>
        <taxon>Pseudoalteromonas</taxon>
    </lineage>
</organism>
<dbReference type="Pfam" id="PF02922">
    <property type="entry name" value="CBM_48"/>
    <property type="match status" value="1"/>
</dbReference>
<dbReference type="Gene3D" id="2.60.40.1130">
    <property type="entry name" value="Rab geranylgeranyltransferase alpha-subunit, insert domain"/>
    <property type="match status" value="1"/>
</dbReference>
<dbReference type="InterPro" id="IPR013784">
    <property type="entry name" value="Carb-bd-like_fold"/>
</dbReference>
<dbReference type="CDD" id="cd10315">
    <property type="entry name" value="CBM41_pullulanase"/>
    <property type="match status" value="1"/>
</dbReference>
<dbReference type="GO" id="GO:0030246">
    <property type="term" value="F:carbohydrate binding"/>
    <property type="evidence" value="ECO:0007669"/>
    <property type="project" value="InterPro"/>
</dbReference>
<sequence>MKIITMPKYLLITLALMLLAACGGTDDVESGEPLLTCNVPQVPNEAGTQCVDPEPISCPAPTIPDENNESCVVGADPTLPDPVVFAGEGEAVLFYNRLADDNYEGYRLHSWNNEVCDAYAPPFDTSDWANGHEYDGIDPNYGAYWIINLKEGYNECANFIIHIGTEGTGKAFGDVDLTMPLMQDDETFQRMNFTIHGEPSVFEYPILSLGERAVAITGASAHWIDLNTILYKPSNELTSLIKLHSSATAQLEVDIDTGLNGDTVTLQSSSLTDEQAAKVPHLTTWNAYEGSWDTNTAKALIKSQLVIAGYDSEGKLLEASYVQTAKALDALYTQGEDDANEAVLGVTYGNNAIDVTVWAPTANNMVLNVFDDAKTQVHSIPMTLNTQTGIWQASLDMQYDRHYYRFNFDVYHPLTQQIESLWSTDPYSLNVSTNGLYSQLINLADDDTKPEGWDERIVPTITNPEDAVIYEGHVRDFSVRDQSVSEANRGKYLAFTELESVPMQHLKQLADKGLTHFHLLPVTDIGTIEEDASQRVEITDTLGKLCERINDEADACKIEDKNSTIVDIMQSYLPGSDDAQALASAMRDLDGFNWGYDPHYFIAPEGSYASSPEGIARVKETRAMVQSLQEVGLRVVLDVVYNHTTSSGIWDKSVFDKLVPGYYHRYNEVSGEIERSTCCENTATEHVMMDKFVTDSLVILAREFGYDSFRFDVMGHMPKSSILAAREAVQAVDPDNYFYGEGWDFGEVANNRLFTQAKQADMAGSEVGTFNDRIREAVRGGAMFSNNPTDGNLAEQDTLRLSLAGNLQNYILKDFKGNSSKGNSFTWNTQPTAYALDPADSIHYVSKHDNETLWDQLQYKHASSMSIEQRVRAHNMALSIPLMSQGIPFMQLGADLLRSKSMDRDSYNAGDWFNAVDLTKENNNWNIGLPNAEKNQEKWSEIMPISANPDAQAMPQDIAYAGDVFNEFLQIRSSSPLFRLTTEQDVIERVGFHNVGKAQQHGLIVMSIDDGEGLTDLDPAFDALVVVINATEQTLSHTIATAAGFELHDVLKNSVDASMASANFAQGDNEGTFTVPPYTLAVFTKSQGESQGVGLSANATVGAPDVVPYGSTAVFVRGTLNDWGTRDVFEYIGEGEYRIAIALSAGDYEFKIASEDWSTVDFGALTDADKEVVENQSEPLTRSGANMTFSAAIDATYVFSLDASNPENPTLTLYNEEPFVGTAIYVRGTLNDWGVTDELSYKGKGIYTFTKTLSAASYEFKIASEDWSTVDYGSAEGDASVMVGTAEQLSVAGANMTIDIAEQGEYQFIFDASDLNNVTLKVLNGEMFAQTPVFIRGSLNDWSTDNPLMYEGDAIYSASIELEVGDYEFKVASEDWSTVDYGGAGDTPVVVIDELTPLEAVGANIALNITEQGTYTFNVIGPDRENVSILINKQ</sequence>
<comment type="similarity">
    <text evidence="1">Belongs to the glycosyl hydrolase 13 family.</text>
</comment>
<dbReference type="PANTHER" id="PTHR43002">
    <property type="entry name" value="GLYCOGEN DEBRANCHING ENZYME"/>
    <property type="match status" value="1"/>
</dbReference>
<evidence type="ECO:0000259" key="6">
    <source>
        <dbReference type="Pfam" id="PF02922"/>
    </source>
</evidence>
<dbReference type="PROSITE" id="PS51257">
    <property type="entry name" value="PROKAR_LIPOPROTEIN"/>
    <property type="match status" value="1"/>
</dbReference>
<dbReference type="RefSeq" id="WP_121638100.1">
    <property type="nucleotide sequence ID" value="NZ_CP033065.1"/>
</dbReference>
<feature type="domain" description="Pullulanase N2" evidence="9">
    <location>
        <begin position="219"/>
        <end position="329"/>
    </location>
</feature>
<dbReference type="SUPFAM" id="SSF49452">
    <property type="entry name" value="Starch-binding domain-like"/>
    <property type="match status" value="1"/>
</dbReference>
<dbReference type="InterPro" id="IPR024561">
    <property type="entry name" value="Pullul_strch_C"/>
</dbReference>
<name>A0AAD0U0S3_9GAMM</name>
<dbReference type="InterPro" id="IPR013780">
    <property type="entry name" value="Glyco_hydro_b"/>
</dbReference>
<dbReference type="Pfam" id="PF03714">
    <property type="entry name" value="PUD"/>
    <property type="match status" value="1"/>
</dbReference>
<feature type="domain" description="Glycoside hydrolase family 13 N-terminal" evidence="6">
    <location>
        <begin position="344"/>
        <end position="428"/>
    </location>
</feature>
<evidence type="ECO:0000256" key="2">
    <source>
        <dbReference type="ARBA" id="ARBA00022729"/>
    </source>
</evidence>
<keyword evidence="3" id="KW-0378">Hydrolase</keyword>
<dbReference type="InterPro" id="IPR040671">
    <property type="entry name" value="Pullulanase_N2"/>
</dbReference>
<evidence type="ECO:0000256" key="4">
    <source>
        <dbReference type="ARBA" id="ARBA00023295"/>
    </source>
</evidence>
<dbReference type="SUPFAM" id="SSF51445">
    <property type="entry name" value="(Trans)glycosidases"/>
    <property type="match status" value="1"/>
</dbReference>
<feature type="domain" description="Pullulanase carbohydrate-binding module 41" evidence="7">
    <location>
        <begin position="91"/>
        <end position="178"/>
    </location>
</feature>
<dbReference type="InterPro" id="IPR017853">
    <property type="entry name" value="GH"/>
</dbReference>
<dbReference type="Gene3D" id="2.60.40.10">
    <property type="entry name" value="Immunoglobulins"/>
    <property type="match status" value="4"/>
</dbReference>
<accession>A0AAD0U0S3</accession>
<dbReference type="CDD" id="cd02861">
    <property type="entry name" value="E_set_pullulanase_like"/>
    <property type="match status" value="3"/>
</dbReference>
<dbReference type="Proteomes" id="UP000279995">
    <property type="component" value="Chromosome I"/>
</dbReference>
<evidence type="ECO:0000256" key="5">
    <source>
        <dbReference type="SAM" id="SignalP"/>
    </source>
</evidence>
<evidence type="ECO:0000313" key="10">
    <source>
        <dbReference type="EMBL" id="AYM87949.1"/>
    </source>
</evidence>
<keyword evidence="2 5" id="KW-0732">Signal</keyword>
<dbReference type="InterPro" id="IPR004193">
    <property type="entry name" value="Glyco_hydro_13_N"/>
</dbReference>
<dbReference type="InterPro" id="IPR014756">
    <property type="entry name" value="Ig_E-set"/>
</dbReference>
<dbReference type="InterPro" id="IPR005323">
    <property type="entry name" value="CBM41_pullulanase"/>
</dbReference>
<feature type="domain" description="Alpha-1,6-glucosidases pullulanase-type C-terminal" evidence="8">
    <location>
        <begin position="921"/>
        <end position="1085"/>
    </location>
</feature>
<evidence type="ECO:0000313" key="11">
    <source>
        <dbReference type="Proteomes" id="UP000279995"/>
    </source>
</evidence>
<dbReference type="Gene3D" id="3.20.20.80">
    <property type="entry name" value="Glycosidases"/>
    <property type="match status" value="1"/>
</dbReference>
<evidence type="ECO:0000256" key="3">
    <source>
        <dbReference type="ARBA" id="ARBA00022801"/>
    </source>
</evidence>
<dbReference type="GO" id="GO:0004553">
    <property type="term" value="F:hydrolase activity, hydrolyzing O-glycosyl compounds"/>
    <property type="evidence" value="ECO:0007669"/>
    <property type="project" value="InterPro"/>
</dbReference>
<evidence type="ECO:0000256" key="1">
    <source>
        <dbReference type="ARBA" id="ARBA00008061"/>
    </source>
</evidence>